<dbReference type="eggNOG" id="COG0379">
    <property type="taxonomic scope" value="Bacteria"/>
</dbReference>
<dbReference type="OrthoDB" id="9801204at2"/>
<evidence type="ECO:0000256" key="8">
    <source>
        <dbReference type="ARBA" id="ARBA00023004"/>
    </source>
</evidence>
<dbReference type="RefSeq" id="WP_005209931.1">
    <property type="nucleotide sequence ID" value="NZ_KB291600.1"/>
</dbReference>
<dbReference type="PATRIC" id="fig|545697.3.peg.159"/>
<dbReference type="EC" id="2.5.1.72" evidence="3 10"/>
<dbReference type="InterPro" id="IPR036094">
    <property type="entry name" value="NadA_sf"/>
</dbReference>
<proteinExistence type="predicted"/>
<name>L1QPT8_9CLOT</name>
<dbReference type="NCBIfam" id="TIGR00550">
    <property type="entry name" value="nadA"/>
    <property type="match status" value="1"/>
</dbReference>
<organism evidence="11 12">
    <name type="scientific">Clostridium celatum DSM 1785</name>
    <dbReference type="NCBI Taxonomy" id="545697"/>
    <lineage>
        <taxon>Bacteria</taxon>
        <taxon>Bacillati</taxon>
        <taxon>Bacillota</taxon>
        <taxon>Clostridia</taxon>
        <taxon>Eubacteriales</taxon>
        <taxon>Clostridiaceae</taxon>
        <taxon>Clostridium</taxon>
    </lineage>
</organism>
<evidence type="ECO:0000256" key="5">
    <source>
        <dbReference type="ARBA" id="ARBA00022642"/>
    </source>
</evidence>
<evidence type="ECO:0000256" key="7">
    <source>
        <dbReference type="ARBA" id="ARBA00022723"/>
    </source>
</evidence>
<evidence type="ECO:0000256" key="10">
    <source>
        <dbReference type="NCBIfam" id="TIGR00550"/>
    </source>
</evidence>
<dbReference type="GO" id="GO:0008987">
    <property type="term" value="F:quinolinate synthetase A activity"/>
    <property type="evidence" value="ECO:0007669"/>
    <property type="project" value="UniProtKB-UniRule"/>
</dbReference>
<reference evidence="11 12" key="1">
    <citation type="submission" date="2012-05" db="EMBL/GenBank/DDBJ databases">
        <authorList>
            <person name="Weinstock G."/>
            <person name="Sodergren E."/>
            <person name="Lobos E.A."/>
            <person name="Fulton L."/>
            <person name="Fulton R."/>
            <person name="Courtney L."/>
            <person name="Fronick C."/>
            <person name="O'Laughlin M."/>
            <person name="Godfrey J."/>
            <person name="Wilson R.M."/>
            <person name="Miner T."/>
            <person name="Farmer C."/>
            <person name="Delehaunty K."/>
            <person name="Cordes M."/>
            <person name="Minx P."/>
            <person name="Tomlinson C."/>
            <person name="Chen J."/>
            <person name="Wollam A."/>
            <person name="Pepin K.H."/>
            <person name="Bhonagiri V."/>
            <person name="Zhang X."/>
            <person name="Suruliraj S."/>
            <person name="Warren W."/>
            <person name="Mitreva M."/>
            <person name="Mardis E.R."/>
            <person name="Wilson R.K."/>
        </authorList>
    </citation>
    <scope>NUCLEOTIDE SEQUENCE [LARGE SCALE GENOMIC DNA]</scope>
    <source>
        <strain evidence="11 12">DSM 1785</strain>
    </source>
</reference>
<dbReference type="GO" id="GO:0046872">
    <property type="term" value="F:metal ion binding"/>
    <property type="evidence" value="ECO:0007669"/>
    <property type="project" value="UniProtKB-KW"/>
</dbReference>
<dbReference type="InterPro" id="IPR003473">
    <property type="entry name" value="NadA"/>
</dbReference>
<dbReference type="Proteomes" id="UP000010420">
    <property type="component" value="Unassembled WGS sequence"/>
</dbReference>
<keyword evidence="6" id="KW-0808">Transferase</keyword>
<dbReference type="UniPathway" id="UPA00253">
    <property type="reaction ID" value="UER00327"/>
</dbReference>
<dbReference type="PANTHER" id="PTHR30573:SF0">
    <property type="entry name" value="QUINOLINATE SYNTHASE, CHLOROPLASTIC"/>
    <property type="match status" value="1"/>
</dbReference>
<evidence type="ECO:0000256" key="6">
    <source>
        <dbReference type="ARBA" id="ARBA00022679"/>
    </source>
</evidence>
<dbReference type="NCBIfam" id="NF006878">
    <property type="entry name" value="PRK09375.1-2"/>
    <property type="match status" value="1"/>
</dbReference>
<evidence type="ECO:0000256" key="4">
    <source>
        <dbReference type="ARBA" id="ARBA00022485"/>
    </source>
</evidence>
<keyword evidence="5" id="KW-0662">Pyridine nucleotide biosynthesis</keyword>
<accession>L1QPT8</accession>
<dbReference type="HOGENOM" id="CLU_047382_0_0_9"/>
<comment type="caution">
    <text evidence="11">The sequence shown here is derived from an EMBL/GenBank/DDBJ whole genome shotgun (WGS) entry which is preliminary data.</text>
</comment>
<evidence type="ECO:0000313" key="12">
    <source>
        <dbReference type="Proteomes" id="UP000010420"/>
    </source>
</evidence>
<sequence>MSLKEEILKLKEEKNALIVAHLYQCDEIQEIADIVGDSYFLSKKAMESDKELIIFCGVKFMAESAKILSPNKKILIPSNKTTCPMADMALVDRLEEIIDKHPNAKVVSYINSNLDIKALSDVCVTSSSAIDILNNIDAEEIIFLPDRNLGSYLAEQLPNKNFILYQGFCPTHERIEKDEILNLKEKYPNYPVLVHPECNKEVRDLANFIGSTSELISFTTSSNADGFIVVTEEGVFYEMKLKSPNKIFIPTKTGMICPNMKKISLNDLYNCLKNEEYEIHIDEALRVKAHKALENMHLLSV</sequence>
<evidence type="ECO:0000256" key="1">
    <source>
        <dbReference type="ARBA" id="ARBA00001966"/>
    </source>
</evidence>
<evidence type="ECO:0000256" key="3">
    <source>
        <dbReference type="ARBA" id="ARBA00012669"/>
    </source>
</evidence>
<gene>
    <name evidence="11" type="ORF">HMPREF0216_00160</name>
</gene>
<dbReference type="PANTHER" id="PTHR30573">
    <property type="entry name" value="QUINOLINATE SYNTHETASE A"/>
    <property type="match status" value="1"/>
</dbReference>
<keyword evidence="12" id="KW-1185">Reference proteome</keyword>
<dbReference type="SUPFAM" id="SSF142754">
    <property type="entry name" value="NadA-like"/>
    <property type="match status" value="1"/>
</dbReference>
<dbReference type="Pfam" id="PF02445">
    <property type="entry name" value="NadA"/>
    <property type="match status" value="1"/>
</dbReference>
<comment type="cofactor">
    <cofactor evidence="1">
        <name>[4Fe-4S] cluster</name>
        <dbReference type="ChEBI" id="CHEBI:49883"/>
    </cofactor>
</comment>
<keyword evidence="7" id="KW-0479">Metal-binding</keyword>
<keyword evidence="8" id="KW-0408">Iron</keyword>
<dbReference type="EMBL" id="AMEZ01000005">
    <property type="protein sequence ID" value="EKY29577.1"/>
    <property type="molecule type" value="Genomic_DNA"/>
</dbReference>
<dbReference type="GO" id="GO:0034628">
    <property type="term" value="P:'de novo' NAD+ biosynthetic process from L-aspartate"/>
    <property type="evidence" value="ECO:0007669"/>
    <property type="project" value="TreeGrafter"/>
</dbReference>
<protein>
    <recommendedName>
        <fullName evidence="3 10">Quinolinate synthase</fullName>
        <ecNumber evidence="3 10">2.5.1.72</ecNumber>
    </recommendedName>
</protein>
<dbReference type="STRING" id="545697.HMPREF0216_00160"/>
<dbReference type="AlphaFoldDB" id="L1QPT8"/>
<dbReference type="GO" id="GO:0005829">
    <property type="term" value="C:cytosol"/>
    <property type="evidence" value="ECO:0007669"/>
    <property type="project" value="TreeGrafter"/>
</dbReference>
<dbReference type="Gene3D" id="3.40.50.10800">
    <property type="entry name" value="NadA-like"/>
    <property type="match status" value="3"/>
</dbReference>
<evidence type="ECO:0000313" key="11">
    <source>
        <dbReference type="EMBL" id="EKY29577.1"/>
    </source>
</evidence>
<comment type="pathway">
    <text evidence="2">Cofactor biosynthesis; NAD(+) biosynthesis; quinolinate from iminoaspartate: step 1/1.</text>
</comment>
<evidence type="ECO:0000256" key="2">
    <source>
        <dbReference type="ARBA" id="ARBA00005065"/>
    </source>
</evidence>
<keyword evidence="4" id="KW-0004">4Fe-4S</keyword>
<evidence type="ECO:0000256" key="9">
    <source>
        <dbReference type="ARBA" id="ARBA00023014"/>
    </source>
</evidence>
<keyword evidence="9" id="KW-0411">Iron-sulfur</keyword>
<dbReference type="GO" id="GO:0051539">
    <property type="term" value="F:4 iron, 4 sulfur cluster binding"/>
    <property type="evidence" value="ECO:0007669"/>
    <property type="project" value="UniProtKB-KW"/>
</dbReference>